<organism evidence="1">
    <name type="scientific">Cyprideis torosa</name>
    <dbReference type="NCBI Taxonomy" id="163714"/>
    <lineage>
        <taxon>Eukaryota</taxon>
        <taxon>Metazoa</taxon>
        <taxon>Ecdysozoa</taxon>
        <taxon>Arthropoda</taxon>
        <taxon>Crustacea</taxon>
        <taxon>Oligostraca</taxon>
        <taxon>Ostracoda</taxon>
        <taxon>Podocopa</taxon>
        <taxon>Podocopida</taxon>
        <taxon>Cytherocopina</taxon>
        <taxon>Cytheroidea</taxon>
        <taxon>Cytherideidae</taxon>
        <taxon>Cyprideis</taxon>
    </lineage>
</organism>
<dbReference type="EMBL" id="OB661350">
    <property type="protein sequence ID" value="CAD7228028.1"/>
    <property type="molecule type" value="Genomic_DNA"/>
</dbReference>
<accession>A0A7R8ZQ15</accession>
<dbReference type="OrthoDB" id="6378447at2759"/>
<gene>
    <name evidence="1" type="ORF">CTOB1V02_LOCUS5919</name>
</gene>
<sequence>MWGYAVAVTLENSTRFFPLLPCTKRAPAASSSEFMHRVGLDCVPVPVHRHRWGAPEATPSSRNHRAQLEISRTRGNIPENARTFPLQRESVKSGKEVGGAAGAVIQYFREKQANKKKQEGLHDLFFMSLAKDMENINDELHDDLKIELMQVMRKYKRSKYGQPLASNSDYASGDEGNGGQQRTAFATVAACSMDLSDSSSDEEEAMALLAVMGSPQFWVHPINRDRKQKGEFATTYQVLRKDATRFMGYFRMSVASFDHLLQEIEPMIAGAGTNFRESVSPEEKLMITIKYLATGDSFRTIATSFKVGFMLPENDEQCQQQQ</sequence>
<proteinExistence type="predicted"/>
<reference evidence="1" key="1">
    <citation type="submission" date="2020-11" db="EMBL/GenBank/DDBJ databases">
        <authorList>
            <person name="Tran Van P."/>
        </authorList>
    </citation>
    <scope>NUCLEOTIDE SEQUENCE</scope>
</reference>
<dbReference type="AlphaFoldDB" id="A0A7R8ZQ15"/>
<protein>
    <submittedName>
        <fullName evidence="1">Uncharacterized protein</fullName>
    </submittedName>
</protein>
<evidence type="ECO:0000313" key="1">
    <source>
        <dbReference type="EMBL" id="CAD7228028.1"/>
    </source>
</evidence>
<name>A0A7R8ZQ15_9CRUS</name>